<evidence type="ECO:0000256" key="12">
    <source>
        <dbReference type="ARBA" id="ARBA00022840"/>
    </source>
</evidence>
<dbReference type="GO" id="GO:0005524">
    <property type="term" value="F:ATP binding"/>
    <property type="evidence" value="ECO:0007669"/>
    <property type="project" value="UniProtKB-KW"/>
</dbReference>
<dbReference type="InterPro" id="IPR036565">
    <property type="entry name" value="Mur-like_cat_sf"/>
</dbReference>
<evidence type="ECO:0000256" key="17">
    <source>
        <dbReference type="ARBA" id="ARBA00032510"/>
    </source>
</evidence>
<dbReference type="UniPathway" id="UPA00077">
    <property type="reaction ID" value="UER00157"/>
</dbReference>
<dbReference type="Gene3D" id="3.40.1190.10">
    <property type="entry name" value="Mur-like, catalytic domain"/>
    <property type="match status" value="1"/>
</dbReference>
<evidence type="ECO:0000256" key="1">
    <source>
        <dbReference type="ARBA" id="ARBA00001946"/>
    </source>
</evidence>
<dbReference type="eggNOG" id="COG0285">
    <property type="taxonomic scope" value="Bacteria"/>
</dbReference>
<proteinExistence type="inferred from homology"/>
<keyword evidence="14" id="KW-0289">Folate biosynthesis</keyword>
<feature type="domain" description="Mur ligase central" evidence="24">
    <location>
        <begin position="46"/>
        <end position="262"/>
    </location>
</feature>
<evidence type="ECO:0000256" key="4">
    <source>
        <dbReference type="ARBA" id="ARBA00005150"/>
    </source>
</evidence>
<keyword evidence="10" id="KW-0479">Metal-binding</keyword>
<evidence type="ECO:0000256" key="18">
    <source>
        <dbReference type="ARBA" id="ARBA00047493"/>
    </source>
</evidence>
<evidence type="ECO:0000256" key="20">
    <source>
        <dbReference type="ARBA" id="ARBA00049035"/>
    </source>
</evidence>
<evidence type="ECO:0000313" key="26">
    <source>
        <dbReference type="Proteomes" id="UP000006055"/>
    </source>
</evidence>
<feature type="domain" description="Mur ligase C-terminal" evidence="23">
    <location>
        <begin position="289"/>
        <end position="408"/>
    </location>
</feature>
<evidence type="ECO:0000256" key="10">
    <source>
        <dbReference type="ARBA" id="ARBA00022723"/>
    </source>
</evidence>
<dbReference type="AlphaFoldDB" id="I4CDQ5"/>
<dbReference type="GO" id="GO:0004326">
    <property type="term" value="F:tetrahydrofolylpolyglutamate synthase activity"/>
    <property type="evidence" value="ECO:0007669"/>
    <property type="project" value="UniProtKB-EC"/>
</dbReference>
<dbReference type="EC" id="6.3.2.12" evidence="6"/>
<evidence type="ECO:0000256" key="5">
    <source>
        <dbReference type="ARBA" id="ARBA00008276"/>
    </source>
</evidence>
<dbReference type="Proteomes" id="UP000006055">
    <property type="component" value="Chromosome"/>
</dbReference>
<evidence type="ECO:0000256" key="11">
    <source>
        <dbReference type="ARBA" id="ARBA00022741"/>
    </source>
</evidence>
<evidence type="ECO:0000256" key="13">
    <source>
        <dbReference type="ARBA" id="ARBA00022842"/>
    </source>
</evidence>
<evidence type="ECO:0000256" key="6">
    <source>
        <dbReference type="ARBA" id="ARBA00013023"/>
    </source>
</evidence>
<comment type="catalytic activity">
    <reaction evidence="19">
        <text>10-formyltetrahydrofolyl-(gamma-L-Glu)(n) + L-glutamate + ATP = 10-formyltetrahydrofolyl-(gamma-L-Glu)(n+1) + ADP + phosphate + H(+)</text>
        <dbReference type="Rhea" id="RHEA:51904"/>
        <dbReference type="Rhea" id="RHEA-COMP:13088"/>
        <dbReference type="Rhea" id="RHEA-COMP:14300"/>
        <dbReference type="ChEBI" id="CHEBI:15378"/>
        <dbReference type="ChEBI" id="CHEBI:29985"/>
        <dbReference type="ChEBI" id="CHEBI:30616"/>
        <dbReference type="ChEBI" id="CHEBI:43474"/>
        <dbReference type="ChEBI" id="CHEBI:134413"/>
        <dbReference type="ChEBI" id="CHEBI:456216"/>
        <dbReference type="EC" id="6.3.2.17"/>
    </reaction>
</comment>
<evidence type="ECO:0000256" key="9">
    <source>
        <dbReference type="ARBA" id="ARBA00022598"/>
    </source>
</evidence>
<dbReference type="KEGG" id="dti:Desti_5086"/>
<dbReference type="STRING" id="706587.Desti_5086"/>
<dbReference type="SUPFAM" id="SSF53623">
    <property type="entry name" value="MurD-like peptide ligases, catalytic domain"/>
    <property type="match status" value="1"/>
</dbReference>
<evidence type="ECO:0000259" key="24">
    <source>
        <dbReference type="Pfam" id="PF08245"/>
    </source>
</evidence>
<dbReference type="PANTHER" id="PTHR11136:SF0">
    <property type="entry name" value="DIHYDROFOLATE SYNTHETASE-RELATED"/>
    <property type="match status" value="1"/>
</dbReference>
<dbReference type="EC" id="6.3.2.17" evidence="7"/>
<comment type="function">
    <text evidence="2">Functions in two distinct reactions of the de novo folate biosynthetic pathway. Catalyzes the addition of a glutamate residue to dihydropteroate (7,8-dihydropteroate or H2Pte) to form dihydrofolate (7,8-dihydrofolate monoglutamate or H2Pte-Glu). Also catalyzes successive additions of L-glutamate to tetrahydrofolate or 10-formyltetrahydrofolate or 5,10-methylenetetrahydrofolate, leading to folylpolyglutamate derivatives.</text>
</comment>
<keyword evidence="9 22" id="KW-0436">Ligase</keyword>
<dbReference type="GO" id="GO:0005737">
    <property type="term" value="C:cytoplasm"/>
    <property type="evidence" value="ECO:0007669"/>
    <property type="project" value="TreeGrafter"/>
</dbReference>
<comment type="pathway">
    <text evidence="4">Cofactor biosynthesis; tetrahydrofolylpolyglutamate biosynthesis.</text>
</comment>
<dbReference type="Pfam" id="PF02875">
    <property type="entry name" value="Mur_ligase_C"/>
    <property type="match status" value="1"/>
</dbReference>
<keyword evidence="26" id="KW-1185">Reference proteome</keyword>
<dbReference type="FunFam" id="3.40.1190.10:FF:000011">
    <property type="entry name" value="Folylpolyglutamate synthase/dihydrofolate synthase"/>
    <property type="match status" value="1"/>
</dbReference>
<dbReference type="PANTHER" id="PTHR11136">
    <property type="entry name" value="FOLYLPOLYGLUTAMATE SYNTHASE-RELATED"/>
    <property type="match status" value="1"/>
</dbReference>
<dbReference type="InterPro" id="IPR001645">
    <property type="entry name" value="Folylpolyglutamate_synth"/>
</dbReference>
<dbReference type="InterPro" id="IPR036615">
    <property type="entry name" value="Mur_ligase_C_dom_sf"/>
</dbReference>
<evidence type="ECO:0000256" key="3">
    <source>
        <dbReference type="ARBA" id="ARBA00004799"/>
    </source>
</evidence>
<dbReference type="EMBL" id="CP003360">
    <property type="protein sequence ID" value="AFM27696.1"/>
    <property type="molecule type" value="Genomic_DNA"/>
</dbReference>
<accession>I4CDQ5</accession>
<comment type="catalytic activity">
    <reaction evidence="21">
        <text>7,8-dihydropteroate + L-glutamate + ATP = 7,8-dihydrofolate + ADP + phosphate + H(+)</text>
        <dbReference type="Rhea" id="RHEA:23584"/>
        <dbReference type="ChEBI" id="CHEBI:15378"/>
        <dbReference type="ChEBI" id="CHEBI:17839"/>
        <dbReference type="ChEBI" id="CHEBI:29985"/>
        <dbReference type="ChEBI" id="CHEBI:30616"/>
        <dbReference type="ChEBI" id="CHEBI:43474"/>
        <dbReference type="ChEBI" id="CHEBI:57451"/>
        <dbReference type="ChEBI" id="CHEBI:456216"/>
        <dbReference type="EC" id="6.3.2.12"/>
    </reaction>
</comment>
<comment type="catalytic activity">
    <reaction evidence="20">
        <text>(6R)-5,10-methylenetetrahydrofolyl-(gamma-L-Glu)(n) + L-glutamate + ATP = (6R)-5,10-methylenetetrahydrofolyl-(gamma-L-Glu)(n+1) + ADP + phosphate + H(+)</text>
        <dbReference type="Rhea" id="RHEA:51912"/>
        <dbReference type="Rhea" id="RHEA-COMP:13257"/>
        <dbReference type="Rhea" id="RHEA-COMP:13258"/>
        <dbReference type="ChEBI" id="CHEBI:15378"/>
        <dbReference type="ChEBI" id="CHEBI:29985"/>
        <dbReference type="ChEBI" id="CHEBI:30616"/>
        <dbReference type="ChEBI" id="CHEBI:43474"/>
        <dbReference type="ChEBI" id="CHEBI:136572"/>
        <dbReference type="ChEBI" id="CHEBI:456216"/>
        <dbReference type="EC" id="6.3.2.17"/>
    </reaction>
</comment>
<evidence type="ECO:0000256" key="2">
    <source>
        <dbReference type="ARBA" id="ARBA00002714"/>
    </source>
</evidence>
<dbReference type="NCBIfam" id="TIGR01499">
    <property type="entry name" value="folC"/>
    <property type="match status" value="1"/>
</dbReference>
<dbReference type="InterPro" id="IPR013221">
    <property type="entry name" value="Mur_ligase_cen"/>
</dbReference>
<keyword evidence="11 22" id="KW-0547">Nucleotide-binding</keyword>
<evidence type="ECO:0000313" key="25">
    <source>
        <dbReference type="EMBL" id="AFM27696.1"/>
    </source>
</evidence>
<reference evidence="26" key="1">
    <citation type="submission" date="2012-06" db="EMBL/GenBank/DDBJ databases">
        <title>Complete sequence of chromosome of Desulfomonile tiedjei DSM 6799.</title>
        <authorList>
            <person name="Lucas S."/>
            <person name="Copeland A."/>
            <person name="Lapidus A."/>
            <person name="Glavina del Rio T."/>
            <person name="Dalin E."/>
            <person name="Tice H."/>
            <person name="Bruce D."/>
            <person name="Goodwin L."/>
            <person name="Pitluck S."/>
            <person name="Peters L."/>
            <person name="Ovchinnikova G."/>
            <person name="Zeytun A."/>
            <person name="Lu M."/>
            <person name="Kyrpides N."/>
            <person name="Mavromatis K."/>
            <person name="Ivanova N."/>
            <person name="Brettin T."/>
            <person name="Detter J.C."/>
            <person name="Han C."/>
            <person name="Larimer F."/>
            <person name="Land M."/>
            <person name="Hauser L."/>
            <person name="Markowitz V."/>
            <person name="Cheng J.-F."/>
            <person name="Hugenholtz P."/>
            <person name="Woyke T."/>
            <person name="Wu D."/>
            <person name="Spring S."/>
            <person name="Schroeder M."/>
            <person name="Brambilla E."/>
            <person name="Klenk H.-P."/>
            <person name="Eisen J.A."/>
        </authorList>
    </citation>
    <scope>NUCLEOTIDE SEQUENCE [LARGE SCALE GENOMIC DNA]</scope>
    <source>
        <strain evidence="26">ATCC 49306 / DSM 6799 / DCB-1</strain>
    </source>
</reference>
<comment type="cofactor">
    <cofactor evidence="1">
        <name>Mg(2+)</name>
        <dbReference type="ChEBI" id="CHEBI:18420"/>
    </cofactor>
</comment>
<comment type="pathway">
    <text evidence="3">Cofactor biosynthesis; tetrahydrofolate biosynthesis; 7,8-dihydrofolate from 2-amino-4-hydroxy-6-hydroxymethyl-7,8-dihydropteridine diphosphate and 4-aminobenzoate: step 2/2.</text>
</comment>
<dbReference type="InterPro" id="IPR004101">
    <property type="entry name" value="Mur_ligase_C"/>
</dbReference>
<organism evidence="25 26">
    <name type="scientific">Desulfomonile tiedjei (strain ATCC 49306 / DSM 6799 / DCB-1)</name>
    <dbReference type="NCBI Taxonomy" id="706587"/>
    <lineage>
        <taxon>Bacteria</taxon>
        <taxon>Pseudomonadati</taxon>
        <taxon>Thermodesulfobacteriota</taxon>
        <taxon>Desulfomonilia</taxon>
        <taxon>Desulfomonilales</taxon>
        <taxon>Desulfomonilaceae</taxon>
        <taxon>Desulfomonile</taxon>
    </lineage>
</organism>
<dbReference type="HOGENOM" id="CLU_015869_1_1_7"/>
<evidence type="ECO:0000256" key="14">
    <source>
        <dbReference type="ARBA" id="ARBA00022909"/>
    </source>
</evidence>
<protein>
    <recommendedName>
        <fullName evidence="8">Dihydrofolate synthase/folylpolyglutamate synthase</fullName>
        <ecNumber evidence="6">6.3.2.12</ecNumber>
        <ecNumber evidence="7">6.3.2.17</ecNumber>
    </recommendedName>
    <alternativeName>
        <fullName evidence="17">Folylpoly-gamma-glutamate synthetase-dihydrofolate synthetase</fullName>
    </alternativeName>
    <alternativeName>
        <fullName evidence="15">Folylpolyglutamate synthetase</fullName>
    </alternativeName>
    <alternativeName>
        <fullName evidence="16">Tetrahydrofolylpolyglutamate synthase</fullName>
    </alternativeName>
</protein>
<evidence type="ECO:0000256" key="19">
    <source>
        <dbReference type="ARBA" id="ARBA00047808"/>
    </source>
</evidence>
<evidence type="ECO:0000256" key="7">
    <source>
        <dbReference type="ARBA" id="ARBA00013025"/>
    </source>
</evidence>
<dbReference type="SUPFAM" id="SSF53244">
    <property type="entry name" value="MurD-like peptide ligases, peptide-binding domain"/>
    <property type="match status" value="1"/>
</dbReference>
<evidence type="ECO:0000256" key="16">
    <source>
        <dbReference type="ARBA" id="ARBA00030592"/>
    </source>
</evidence>
<dbReference type="GO" id="GO:0008841">
    <property type="term" value="F:dihydrofolate synthase activity"/>
    <property type="evidence" value="ECO:0007669"/>
    <property type="project" value="UniProtKB-EC"/>
</dbReference>
<keyword evidence="13" id="KW-0460">Magnesium</keyword>
<comment type="catalytic activity">
    <reaction evidence="18">
        <text>(6S)-5,6,7,8-tetrahydrofolyl-(gamma-L-Glu)(n) + L-glutamate + ATP = (6S)-5,6,7,8-tetrahydrofolyl-(gamma-L-Glu)(n+1) + ADP + phosphate + H(+)</text>
        <dbReference type="Rhea" id="RHEA:10580"/>
        <dbReference type="Rhea" id="RHEA-COMP:14738"/>
        <dbReference type="Rhea" id="RHEA-COMP:14740"/>
        <dbReference type="ChEBI" id="CHEBI:15378"/>
        <dbReference type="ChEBI" id="CHEBI:29985"/>
        <dbReference type="ChEBI" id="CHEBI:30616"/>
        <dbReference type="ChEBI" id="CHEBI:43474"/>
        <dbReference type="ChEBI" id="CHEBI:141005"/>
        <dbReference type="ChEBI" id="CHEBI:456216"/>
        <dbReference type="EC" id="6.3.2.17"/>
    </reaction>
</comment>
<evidence type="ECO:0000256" key="8">
    <source>
        <dbReference type="ARBA" id="ARBA00019357"/>
    </source>
</evidence>
<dbReference type="PATRIC" id="fig|706587.4.peg.5765"/>
<dbReference type="GO" id="GO:0046654">
    <property type="term" value="P:tetrahydrofolate biosynthetic process"/>
    <property type="evidence" value="ECO:0007669"/>
    <property type="project" value="UniProtKB-UniPathway"/>
</dbReference>
<dbReference type="Gene3D" id="3.90.190.20">
    <property type="entry name" value="Mur ligase, C-terminal domain"/>
    <property type="match status" value="1"/>
</dbReference>
<evidence type="ECO:0000259" key="23">
    <source>
        <dbReference type="Pfam" id="PF02875"/>
    </source>
</evidence>
<gene>
    <name evidence="25" type="ordered locus">Desti_5086</name>
</gene>
<name>I4CDQ5_DESTA</name>
<dbReference type="PIRSF" id="PIRSF001563">
    <property type="entry name" value="Folylpolyglu_synth"/>
    <property type="match status" value="1"/>
</dbReference>
<evidence type="ECO:0000256" key="22">
    <source>
        <dbReference type="PIRNR" id="PIRNR001563"/>
    </source>
</evidence>
<comment type="similarity">
    <text evidence="5 22">Belongs to the folylpolyglutamate synthase family.</text>
</comment>
<dbReference type="GO" id="GO:0046656">
    <property type="term" value="P:folic acid biosynthetic process"/>
    <property type="evidence" value="ECO:0007669"/>
    <property type="project" value="UniProtKB-KW"/>
</dbReference>
<dbReference type="GO" id="GO:0046872">
    <property type="term" value="F:metal ion binding"/>
    <property type="evidence" value="ECO:0007669"/>
    <property type="project" value="UniProtKB-KW"/>
</dbReference>
<sequence length="424" mass="46731">MDREYRETISFMYSLERFGILLGLDNITRLLSTMGNPEAQFPVVHVAGSNGKGSTASFIYHILLESGYKAALYTSPHLNDFRERIRLNGSLVSKESLLTAIRKVRSIYDPERTTFFEFSTAAAFDCIARAKPDVAVIEVGLGGRLDATNTVNPLVTVITDISREHEDYLGAGLASVAQEKAGIIKKRVPLITGASRSEPWNVIERTARDLNVQVHKFGRDFMGLRTGKNSFSYRSQSLVLEHLSTSMPGSFQIKNAALAIAVIEELRSLEYRIPEGAIRSGIEMTRFPGRFELLRSQPDVIIDGAHTPEGARLLKSTFSQLYPGVKPLLLLGMLRDKNYEQLIKILSPLAREVVCVPPQSNRALLPEEAAAIVRAQGVPASAVMDIEEGFQLLLKKASPDDIILAVGSLYMIGPVRRACGVQDN</sequence>
<keyword evidence="12 22" id="KW-0067">ATP-binding</keyword>
<evidence type="ECO:0000256" key="15">
    <source>
        <dbReference type="ARBA" id="ARBA00030048"/>
    </source>
</evidence>
<dbReference type="Pfam" id="PF08245">
    <property type="entry name" value="Mur_ligase_M"/>
    <property type="match status" value="1"/>
</dbReference>
<evidence type="ECO:0000256" key="21">
    <source>
        <dbReference type="ARBA" id="ARBA00049161"/>
    </source>
</evidence>